<accession>A0A699JEK1</accession>
<dbReference type="EMBL" id="BKCJ010402983">
    <property type="protein sequence ID" value="GFA31392.1"/>
    <property type="molecule type" value="Genomic_DNA"/>
</dbReference>
<feature type="compositionally biased region" description="Low complexity" evidence="1">
    <location>
        <begin position="131"/>
        <end position="143"/>
    </location>
</feature>
<gene>
    <name evidence="2" type="ORF">Tci_603364</name>
</gene>
<evidence type="ECO:0000256" key="1">
    <source>
        <dbReference type="SAM" id="MobiDB-lite"/>
    </source>
</evidence>
<name>A0A699JEK1_TANCI</name>
<feature type="region of interest" description="Disordered" evidence="1">
    <location>
        <begin position="101"/>
        <end position="143"/>
    </location>
</feature>
<organism evidence="2">
    <name type="scientific">Tanacetum cinerariifolium</name>
    <name type="common">Dalmatian daisy</name>
    <name type="synonym">Chrysanthemum cinerariifolium</name>
    <dbReference type="NCBI Taxonomy" id="118510"/>
    <lineage>
        <taxon>Eukaryota</taxon>
        <taxon>Viridiplantae</taxon>
        <taxon>Streptophyta</taxon>
        <taxon>Embryophyta</taxon>
        <taxon>Tracheophyta</taxon>
        <taxon>Spermatophyta</taxon>
        <taxon>Magnoliopsida</taxon>
        <taxon>eudicotyledons</taxon>
        <taxon>Gunneridae</taxon>
        <taxon>Pentapetalae</taxon>
        <taxon>asterids</taxon>
        <taxon>campanulids</taxon>
        <taxon>Asterales</taxon>
        <taxon>Asteraceae</taxon>
        <taxon>Asteroideae</taxon>
        <taxon>Anthemideae</taxon>
        <taxon>Anthemidinae</taxon>
        <taxon>Tanacetum</taxon>
    </lineage>
</organism>
<protein>
    <submittedName>
        <fullName evidence="2">Uncharacterized protein</fullName>
    </submittedName>
</protein>
<feature type="non-terminal residue" evidence="2">
    <location>
        <position position="1"/>
    </location>
</feature>
<proteinExistence type="predicted"/>
<evidence type="ECO:0000313" key="2">
    <source>
        <dbReference type="EMBL" id="GFA31392.1"/>
    </source>
</evidence>
<comment type="caution">
    <text evidence="2">The sequence shown here is derived from an EMBL/GenBank/DDBJ whole genome shotgun (WGS) entry which is preliminary data.</text>
</comment>
<reference evidence="2" key="1">
    <citation type="journal article" date="2019" name="Sci. Rep.">
        <title>Draft genome of Tanacetum cinerariifolium, the natural source of mosquito coil.</title>
        <authorList>
            <person name="Yamashiro T."/>
            <person name="Shiraishi A."/>
            <person name="Satake H."/>
            <person name="Nakayama K."/>
        </authorList>
    </citation>
    <scope>NUCLEOTIDE SEQUENCE</scope>
</reference>
<dbReference type="AlphaFoldDB" id="A0A699JEK1"/>
<sequence length="342" mass="37105">RICTLSKNDLKDLVKTYRIPLDLHPRLLDAGFTMDNLPADAIEMSIYDFMTLPSWSDAKIVEESHHLSLPLLERVPSHTTAPASKGAIISVPTPDEIVASLPDPRLAKKSKEPSLVSRPSKKRKLQKRASEAGSSASELGQAEGVNEADLADLCSELEDSLEKDACVPTRAVLAPIPRLGKRSGAPPSIAIASVFEPSHVTTLAPAPTSGHSLSLGGVVASGRAGKSGAQMDEISDDDFGTTTRGEEIYLTLFTLAPGPYYMHYLYEDVCRKALDRTITLAELMKTESLLPLELSNLVNVLSALLVSYGYELNSRYTNLVSSRAHLQEKLDKKKGDVELLRS</sequence>